<accession>A0A0H1BQH1</accession>
<dbReference type="EMBL" id="LDEV01000226">
    <property type="protein sequence ID" value="KLJ13595.1"/>
    <property type="molecule type" value="Genomic_DNA"/>
</dbReference>
<feature type="region of interest" description="Disordered" evidence="1">
    <location>
        <begin position="1"/>
        <end position="35"/>
    </location>
</feature>
<gene>
    <name evidence="2" type="ORF">EMPG_11468</name>
</gene>
<dbReference type="AlphaFoldDB" id="A0A0H1BQH1"/>
<name>A0A0H1BQH1_9EURO</name>
<evidence type="ECO:0000256" key="1">
    <source>
        <dbReference type="SAM" id="MobiDB-lite"/>
    </source>
</evidence>
<comment type="caution">
    <text evidence="2">The sequence shown here is derived from an EMBL/GenBank/DDBJ whole genome shotgun (WGS) entry which is preliminary data.</text>
</comment>
<dbReference type="InterPro" id="IPR022190">
    <property type="entry name" value="DUF3716"/>
</dbReference>
<protein>
    <submittedName>
        <fullName evidence="2">Uncharacterized protein</fullName>
    </submittedName>
</protein>
<dbReference type="Proteomes" id="UP000053573">
    <property type="component" value="Unassembled WGS sequence"/>
</dbReference>
<evidence type="ECO:0000313" key="2">
    <source>
        <dbReference type="EMBL" id="KLJ13595.1"/>
    </source>
</evidence>
<dbReference type="Pfam" id="PF12511">
    <property type="entry name" value="DUF3716"/>
    <property type="match status" value="1"/>
</dbReference>
<keyword evidence="3" id="KW-1185">Reference proteome</keyword>
<evidence type="ECO:0000313" key="3">
    <source>
        <dbReference type="Proteomes" id="UP000053573"/>
    </source>
</evidence>
<proteinExistence type="predicted"/>
<dbReference type="STRING" id="2060906.A0A0H1BQH1"/>
<sequence>MTSQEKPRHARAKGGQFVKKCAGTPTLSPCPSRVPRLESLVPETSHTSDEMVEHSSVLKSVEPGVDALMEDMLPDDFEPFATSPVASLSPAPPPAEITSPAPVSYAPSSVAVTAAMAPTSSTASPQLPVNMTCLASKNLFTMKVIFDVTKYPSLNAAEAKICKNMCGVAVWEVMAAQDMNKLFMIIKFKIAALKPQVDDIAGKNLIRTLTWHLLSDLVIQAKSIHVQRSGNGDIVIYQTCGEDADVPCSSCRRGNDSFSQCVLLPASASNSAAPCACCNCAFNSKTISHSLVPMPNHSAAVTPRKHSIVHSHSPASQLPPPPAVPLPALAAAAPADNNFSNHTCTHSYVGILKTLDPNNEENVECVRVEAEMCQALLTNCLVVLQHLSNSSF</sequence>
<organism evidence="2 3">
    <name type="scientific">Blastomyces silverae</name>
    <dbReference type="NCBI Taxonomy" id="2060906"/>
    <lineage>
        <taxon>Eukaryota</taxon>
        <taxon>Fungi</taxon>
        <taxon>Dikarya</taxon>
        <taxon>Ascomycota</taxon>
        <taxon>Pezizomycotina</taxon>
        <taxon>Eurotiomycetes</taxon>
        <taxon>Eurotiomycetidae</taxon>
        <taxon>Onygenales</taxon>
        <taxon>Ajellomycetaceae</taxon>
        <taxon>Blastomyces</taxon>
    </lineage>
</organism>
<reference evidence="3" key="1">
    <citation type="journal article" date="2015" name="PLoS Genet.">
        <title>The dynamic genome and transcriptome of the human fungal pathogen Blastomyces and close relative Emmonsia.</title>
        <authorList>
            <person name="Munoz J.F."/>
            <person name="Gauthier G.M."/>
            <person name="Desjardins C.A."/>
            <person name="Gallo J.E."/>
            <person name="Holder J."/>
            <person name="Sullivan T.D."/>
            <person name="Marty A.J."/>
            <person name="Carmen J.C."/>
            <person name="Chen Z."/>
            <person name="Ding L."/>
            <person name="Gujja S."/>
            <person name="Magrini V."/>
            <person name="Misas E."/>
            <person name="Mitreva M."/>
            <person name="Priest M."/>
            <person name="Saif S."/>
            <person name="Whiston E.A."/>
            <person name="Young S."/>
            <person name="Zeng Q."/>
            <person name="Goldman W.E."/>
            <person name="Mardis E.R."/>
            <person name="Taylor J.W."/>
            <person name="McEwen J.G."/>
            <person name="Clay O.K."/>
            <person name="Klein B.S."/>
            <person name="Cuomo C.A."/>
        </authorList>
    </citation>
    <scope>NUCLEOTIDE SEQUENCE [LARGE SCALE GENOMIC DNA]</scope>
    <source>
        <strain evidence="3">UAMH 139</strain>
    </source>
</reference>